<dbReference type="Pfam" id="PF23580">
    <property type="entry name" value="Znf_XAF1_N"/>
    <property type="match status" value="1"/>
</dbReference>
<accession>A0A9Q0FZ57</accession>
<dbReference type="EMBL" id="JAKUCV010003046">
    <property type="protein sequence ID" value="KAJ4840415.1"/>
    <property type="molecule type" value="Genomic_DNA"/>
</dbReference>
<sequence>MASVPEQTSIICTNCDKMIPAANMELHELHCYRPLEECESCGELIRRRNSEKGNSSNSHDPDVRRNQMEGCHCCRRGSNATPKRKGTPRKEIGHAESQRRLLFAVAGIFVLSGVSLLKKNA</sequence>
<evidence type="ECO:0000313" key="1">
    <source>
        <dbReference type="EMBL" id="KAJ4840415.1"/>
    </source>
</evidence>
<reference evidence="1" key="1">
    <citation type="submission" date="2022-02" db="EMBL/GenBank/DDBJ databases">
        <authorList>
            <person name="Henning P.M."/>
            <person name="McCubbin A.G."/>
            <person name="Shore J.S."/>
        </authorList>
    </citation>
    <scope>NUCLEOTIDE SEQUENCE</scope>
    <source>
        <strain evidence="1">F60SS</strain>
        <tissue evidence="1">Leaves</tissue>
    </source>
</reference>
<dbReference type="OrthoDB" id="193703at2759"/>
<dbReference type="Gene3D" id="3.30.40.10">
    <property type="entry name" value="Zinc/RING finger domain, C3HC4 (zinc finger)"/>
    <property type="match status" value="1"/>
</dbReference>
<reference evidence="1" key="2">
    <citation type="journal article" date="2023" name="Plants (Basel)">
        <title>Annotation of the Turnera subulata (Passifloraceae) Draft Genome Reveals the S-Locus Evolved after the Divergence of Turneroideae from Passifloroideae in a Stepwise Manner.</title>
        <authorList>
            <person name="Henning P.M."/>
            <person name="Roalson E.H."/>
            <person name="Mir W."/>
            <person name="McCubbin A.G."/>
            <person name="Shore J.S."/>
        </authorList>
    </citation>
    <scope>NUCLEOTIDE SEQUENCE</scope>
    <source>
        <strain evidence="1">F60SS</strain>
    </source>
</reference>
<organism evidence="1 2">
    <name type="scientific">Turnera subulata</name>
    <dbReference type="NCBI Taxonomy" id="218843"/>
    <lineage>
        <taxon>Eukaryota</taxon>
        <taxon>Viridiplantae</taxon>
        <taxon>Streptophyta</taxon>
        <taxon>Embryophyta</taxon>
        <taxon>Tracheophyta</taxon>
        <taxon>Spermatophyta</taxon>
        <taxon>Magnoliopsida</taxon>
        <taxon>eudicotyledons</taxon>
        <taxon>Gunneridae</taxon>
        <taxon>Pentapetalae</taxon>
        <taxon>rosids</taxon>
        <taxon>fabids</taxon>
        <taxon>Malpighiales</taxon>
        <taxon>Passifloraceae</taxon>
        <taxon>Turnera</taxon>
    </lineage>
</organism>
<protein>
    <recommendedName>
        <fullName evidence="3">TRAF-type domain-containing protein</fullName>
    </recommendedName>
</protein>
<name>A0A9Q0FZ57_9ROSI</name>
<proteinExistence type="predicted"/>
<dbReference type="AlphaFoldDB" id="A0A9Q0FZ57"/>
<evidence type="ECO:0000313" key="2">
    <source>
        <dbReference type="Proteomes" id="UP001141552"/>
    </source>
</evidence>
<comment type="caution">
    <text evidence="1">The sequence shown here is derived from an EMBL/GenBank/DDBJ whole genome shotgun (WGS) entry which is preliminary data.</text>
</comment>
<dbReference type="Proteomes" id="UP001141552">
    <property type="component" value="Unassembled WGS sequence"/>
</dbReference>
<evidence type="ECO:0008006" key="3">
    <source>
        <dbReference type="Google" id="ProtNLM"/>
    </source>
</evidence>
<dbReference type="InterPro" id="IPR013083">
    <property type="entry name" value="Znf_RING/FYVE/PHD"/>
</dbReference>
<gene>
    <name evidence="1" type="ORF">Tsubulata_009250</name>
</gene>
<keyword evidence="2" id="KW-1185">Reference proteome</keyword>